<dbReference type="InterPro" id="IPR006143">
    <property type="entry name" value="RND_pump_MFP"/>
</dbReference>
<dbReference type="Pfam" id="PF25973">
    <property type="entry name" value="BSH_CzcB"/>
    <property type="match status" value="1"/>
</dbReference>
<dbReference type="NCBIfam" id="TIGR01730">
    <property type="entry name" value="RND_mfp"/>
    <property type="match status" value="1"/>
</dbReference>
<feature type="signal peptide" evidence="2">
    <location>
        <begin position="1"/>
        <end position="19"/>
    </location>
</feature>
<protein>
    <submittedName>
        <fullName evidence="4">Efflux RND transporter periplasmic adaptor subunit</fullName>
    </submittedName>
</protein>
<evidence type="ECO:0000256" key="2">
    <source>
        <dbReference type="SAM" id="SignalP"/>
    </source>
</evidence>
<comment type="caution">
    <text evidence="4">The sequence shown here is derived from an EMBL/GenBank/DDBJ whole genome shotgun (WGS) entry which is preliminary data.</text>
</comment>
<dbReference type="Gene3D" id="1.10.287.470">
    <property type="entry name" value="Helix hairpin bin"/>
    <property type="match status" value="1"/>
</dbReference>
<sequence length="331" mass="35249">MTAFRRLALCALLPLTVQAADLTTRPLSELAVYPTYRVNASANAVDEAQLGMAVAGRIDALPVRIGETVKRGSRLVALDDREYRIARDRARAQADLVASQLKLAESQLAQNRALADRNFLSPDALRVKETELAVRQNELAAARQALAAAELALTRTVLSAPFDGVVKARLASVGDYVAAGAPVLVLAASATPEIRASVPVSQIASLRAAKAWVLDAAGLEVPLALKRVSPLVDRAAQAQDVIFAPTRPMPIGLAGEVRWQGGQPMLPPAYVQKRDGVFGVYVMDGEAPRFRPLPEAQQGRPVPVPADWPASLAVIDEGRFQIGLKPVGAVQ</sequence>
<dbReference type="Proteomes" id="UP000694660">
    <property type="component" value="Unassembled WGS sequence"/>
</dbReference>
<dbReference type="EMBL" id="JAEKFT010000006">
    <property type="protein sequence ID" value="MBT0960901.1"/>
    <property type="molecule type" value="Genomic_DNA"/>
</dbReference>
<dbReference type="PANTHER" id="PTHR30469:SF15">
    <property type="entry name" value="HLYD FAMILY OF SECRETION PROTEINS"/>
    <property type="match status" value="1"/>
</dbReference>
<evidence type="ECO:0000313" key="4">
    <source>
        <dbReference type="EMBL" id="MBT0960901.1"/>
    </source>
</evidence>
<dbReference type="PANTHER" id="PTHR30469">
    <property type="entry name" value="MULTIDRUG RESISTANCE PROTEIN MDTA"/>
    <property type="match status" value="1"/>
</dbReference>
<dbReference type="Gene3D" id="2.40.50.100">
    <property type="match status" value="1"/>
</dbReference>
<proteinExistence type="inferred from homology"/>
<feature type="chain" id="PRO_5037851622" evidence="2">
    <location>
        <begin position="20"/>
        <end position="331"/>
    </location>
</feature>
<comment type="similarity">
    <text evidence="1">Belongs to the membrane fusion protein (MFP) (TC 8.A.1) family.</text>
</comment>
<dbReference type="GO" id="GO:1990281">
    <property type="term" value="C:efflux pump complex"/>
    <property type="evidence" value="ECO:0007669"/>
    <property type="project" value="TreeGrafter"/>
</dbReference>
<reference evidence="5" key="1">
    <citation type="journal article" date="2022" name="ISME J.">
        <title>Genetic and phylogenetic analysis of dissimilatory iodate-reducing bacteria identifies potential niches across the world's oceans.</title>
        <authorList>
            <person name="Reyes-Umana V."/>
            <person name="Henning Z."/>
            <person name="Lee K."/>
            <person name="Barnum T.P."/>
            <person name="Coates J.D."/>
        </authorList>
    </citation>
    <scope>NUCLEOTIDE SEQUENCE [LARGE SCALE GENOMIC DNA]</scope>
    <source>
        <strain evidence="5">IR12</strain>
    </source>
</reference>
<evidence type="ECO:0000259" key="3">
    <source>
        <dbReference type="Pfam" id="PF25973"/>
    </source>
</evidence>
<keyword evidence="2" id="KW-0732">Signal</keyword>
<dbReference type="GO" id="GO:0015562">
    <property type="term" value="F:efflux transmembrane transporter activity"/>
    <property type="evidence" value="ECO:0007669"/>
    <property type="project" value="TreeGrafter"/>
</dbReference>
<dbReference type="RefSeq" id="WP_214360668.1">
    <property type="nucleotide sequence ID" value="NZ_JAEKFT010000006.1"/>
</dbReference>
<accession>A0A944D9B1</accession>
<evidence type="ECO:0000313" key="5">
    <source>
        <dbReference type="Proteomes" id="UP000694660"/>
    </source>
</evidence>
<dbReference type="SUPFAM" id="SSF111369">
    <property type="entry name" value="HlyD-like secretion proteins"/>
    <property type="match status" value="1"/>
</dbReference>
<feature type="domain" description="CzcB-like barrel-sandwich hybrid" evidence="3">
    <location>
        <begin position="52"/>
        <end position="187"/>
    </location>
</feature>
<name>A0A944D9B1_DENI1</name>
<organism evidence="4 5">
    <name type="scientific">Denitromonas iodatirespirans</name>
    <dbReference type="NCBI Taxonomy" id="2795389"/>
    <lineage>
        <taxon>Bacteria</taxon>
        <taxon>Pseudomonadati</taxon>
        <taxon>Pseudomonadota</taxon>
        <taxon>Betaproteobacteria</taxon>
        <taxon>Rhodocyclales</taxon>
        <taxon>Zoogloeaceae</taxon>
        <taxon>Denitromonas</taxon>
    </lineage>
</organism>
<dbReference type="AlphaFoldDB" id="A0A944D9B1"/>
<dbReference type="InterPro" id="IPR058647">
    <property type="entry name" value="BSH_CzcB-like"/>
</dbReference>
<keyword evidence="5" id="KW-1185">Reference proteome</keyword>
<dbReference type="Gene3D" id="2.40.30.170">
    <property type="match status" value="1"/>
</dbReference>
<evidence type="ECO:0000256" key="1">
    <source>
        <dbReference type="ARBA" id="ARBA00009477"/>
    </source>
</evidence>
<gene>
    <name evidence="4" type="ORF">I8J34_06885</name>
</gene>